<evidence type="ECO:0000313" key="1">
    <source>
        <dbReference type="EMBL" id="SEG10206.1"/>
    </source>
</evidence>
<dbReference type="InterPro" id="IPR056113">
    <property type="entry name" value="DUF7696"/>
</dbReference>
<sequence length="89" mass="10093">MPARDYANHPLVRSEFTGQMISTHSEEWRHECEVAYLLAMPLPKRNLFLDGVSGSTDRDERGIKGVRGEAAVAVLRSEIQRLSEIRQRG</sequence>
<reference evidence="1 2" key="1">
    <citation type="submission" date="2016-10" db="EMBL/GenBank/DDBJ databases">
        <authorList>
            <person name="de Groot N.N."/>
        </authorList>
    </citation>
    <scope>NUCLEOTIDE SEQUENCE [LARGE SCALE GENOMIC DNA]</scope>
    <source>
        <strain evidence="1 2">DSM 26656</strain>
    </source>
</reference>
<keyword evidence="2" id="KW-1185">Reference proteome</keyword>
<dbReference type="OrthoDB" id="8020360at2"/>
<protein>
    <submittedName>
        <fullName evidence="1">Uncharacterized protein</fullName>
    </submittedName>
</protein>
<dbReference type="AlphaFoldDB" id="A0A1H5XG74"/>
<evidence type="ECO:0000313" key="2">
    <source>
        <dbReference type="Proteomes" id="UP000236743"/>
    </source>
</evidence>
<dbReference type="RefSeq" id="WP_146071304.1">
    <property type="nucleotide sequence ID" value="NZ_FNUY01000003.1"/>
</dbReference>
<dbReference type="Proteomes" id="UP000236743">
    <property type="component" value="Unassembled WGS sequence"/>
</dbReference>
<dbReference type="Pfam" id="PF24751">
    <property type="entry name" value="DUF7696"/>
    <property type="match status" value="1"/>
</dbReference>
<organism evidence="1 2">
    <name type="scientific">Bosea lathyri</name>
    <dbReference type="NCBI Taxonomy" id="1036778"/>
    <lineage>
        <taxon>Bacteria</taxon>
        <taxon>Pseudomonadati</taxon>
        <taxon>Pseudomonadota</taxon>
        <taxon>Alphaproteobacteria</taxon>
        <taxon>Hyphomicrobiales</taxon>
        <taxon>Boseaceae</taxon>
        <taxon>Bosea</taxon>
    </lineage>
</organism>
<accession>A0A1H5XG74</accession>
<dbReference type="EMBL" id="FNUY01000003">
    <property type="protein sequence ID" value="SEG10206.1"/>
    <property type="molecule type" value="Genomic_DNA"/>
</dbReference>
<gene>
    <name evidence="1" type="ORF">SAMN04488115_103215</name>
</gene>
<proteinExistence type="predicted"/>
<name>A0A1H5XG74_9HYPH</name>